<evidence type="ECO:0000313" key="2">
    <source>
        <dbReference type="EMBL" id="MDA3616827.1"/>
    </source>
</evidence>
<gene>
    <name evidence="2" type="ORF">O3P16_18630</name>
</gene>
<feature type="transmembrane region" description="Helical" evidence="1">
    <location>
        <begin position="62"/>
        <end position="81"/>
    </location>
</feature>
<evidence type="ECO:0008006" key="4">
    <source>
        <dbReference type="Google" id="ProtNLM"/>
    </source>
</evidence>
<keyword evidence="1" id="KW-1133">Transmembrane helix</keyword>
<dbReference type="EMBL" id="JAQGEF010000049">
    <property type="protein sequence ID" value="MDA3616827.1"/>
    <property type="molecule type" value="Genomic_DNA"/>
</dbReference>
<feature type="transmembrane region" description="Helical" evidence="1">
    <location>
        <begin position="93"/>
        <end position="116"/>
    </location>
</feature>
<dbReference type="RefSeq" id="WP_407033157.1">
    <property type="nucleotide sequence ID" value="NZ_JAQGEF010000049.1"/>
</dbReference>
<evidence type="ECO:0000313" key="3">
    <source>
        <dbReference type="Proteomes" id="UP001210231"/>
    </source>
</evidence>
<keyword evidence="1" id="KW-0472">Membrane</keyword>
<protein>
    <recommendedName>
        <fullName evidence="4">DUF1700 domain-containing protein</fullName>
    </recommendedName>
</protein>
<name>A0ABT4UR38_9BACT</name>
<keyword evidence="3" id="KW-1185">Reference proteome</keyword>
<accession>A0ABT4UR38</accession>
<reference evidence="2 3" key="1">
    <citation type="submission" date="2022-12" db="EMBL/GenBank/DDBJ databases">
        <title>Chitinophagaceae gen. sp. nov., a new member of the family Chitinophagaceae, isolated from soil in a chemical factory.</title>
        <authorList>
            <person name="Ke Z."/>
        </authorList>
    </citation>
    <scope>NUCLEOTIDE SEQUENCE [LARGE SCALE GENOMIC DNA]</scope>
    <source>
        <strain evidence="2 3">LY-5</strain>
    </source>
</reference>
<evidence type="ECO:0000256" key="1">
    <source>
        <dbReference type="SAM" id="Phobius"/>
    </source>
</evidence>
<proteinExistence type="predicted"/>
<sequence length="118" mass="13800">MESSNSVDDKIIFLHKYVEELVKKRKSEEEIIALLQRENVETNYAETIIENVKSDLSDRKAFWIELVKGIILTMAGITLLYCSISNLFKISYLFYFIIWAIIVTGLSQIVRSFIIFRK</sequence>
<comment type="caution">
    <text evidence="2">The sequence shown here is derived from an EMBL/GenBank/DDBJ whole genome shotgun (WGS) entry which is preliminary data.</text>
</comment>
<dbReference type="Proteomes" id="UP001210231">
    <property type="component" value="Unassembled WGS sequence"/>
</dbReference>
<keyword evidence="1" id="KW-0812">Transmembrane</keyword>
<organism evidence="2 3">
    <name type="scientific">Polluticaenibacter yanchengensis</name>
    <dbReference type="NCBI Taxonomy" id="3014562"/>
    <lineage>
        <taxon>Bacteria</taxon>
        <taxon>Pseudomonadati</taxon>
        <taxon>Bacteroidota</taxon>
        <taxon>Chitinophagia</taxon>
        <taxon>Chitinophagales</taxon>
        <taxon>Chitinophagaceae</taxon>
        <taxon>Polluticaenibacter</taxon>
    </lineage>
</organism>